<keyword evidence="6" id="KW-0443">Lipid metabolism</keyword>
<dbReference type="RefSeq" id="WP_249284674.1">
    <property type="nucleotide sequence ID" value="NZ_JACRSO010000001.1"/>
</dbReference>
<keyword evidence="3 6" id="KW-0812">Transmembrane</keyword>
<feature type="transmembrane region" description="Helical" evidence="6">
    <location>
        <begin position="12"/>
        <end position="28"/>
    </location>
</feature>
<name>A0A926CZ07_9FIRM</name>
<evidence type="ECO:0000256" key="6">
    <source>
        <dbReference type="RuleBase" id="RU363042"/>
    </source>
</evidence>
<evidence type="ECO:0000256" key="3">
    <source>
        <dbReference type="ARBA" id="ARBA00022692"/>
    </source>
</evidence>
<evidence type="ECO:0000256" key="2">
    <source>
        <dbReference type="ARBA" id="ARBA00022475"/>
    </source>
</evidence>
<evidence type="ECO:0000256" key="1">
    <source>
        <dbReference type="ARBA" id="ARBA00004651"/>
    </source>
</evidence>
<feature type="transmembrane region" description="Helical" evidence="6">
    <location>
        <begin position="48"/>
        <end position="74"/>
    </location>
</feature>
<comment type="caution">
    <text evidence="8">The sequence shown here is derived from an EMBL/GenBank/DDBJ whole genome shotgun (WGS) entry which is preliminary data.</text>
</comment>
<evidence type="ECO:0000256" key="7">
    <source>
        <dbReference type="SAM" id="MobiDB-lite"/>
    </source>
</evidence>
<dbReference type="EC" id="2.3.2.3" evidence="6"/>
<organism evidence="8 9">
    <name type="scientific">Luoshenia tenuis</name>
    <dbReference type="NCBI Taxonomy" id="2763654"/>
    <lineage>
        <taxon>Bacteria</taxon>
        <taxon>Bacillati</taxon>
        <taxon>Bacillota</taxon>
        <taxon>Clostridia</taxon>
        <taxon>Christensenellales</taxon>
        <taxon>Christensenellaceae</taxon>
        <taxon>Luoshenia</taxon>
    </lineage>
</organism>
<feature type="transmembrane region" description="Helical" evidence="6">
    <location>
        <begin position="319"/>
        <end position="337"/>
    </location>
</feature>
<dbReference type="PANTHER" id="PTHR37693">
    <property type="entry name" value="PHOSPHATIDYLGLYCEROL LYSYLTRANSFERASE"/>
    <property type="match status" value="1"/>
</dbReference>
<sequence>MKKESFKKALSWFNIIFTVSIVVVLIVMDTNNGGQEILWQQLQPGWLMVALCSLLLYWLTDACLLHYMIGVLYAPRIPYRVSLRNAMLGHFYSALTPFSSGGQPLQVFYMSGDGIPVGVSSSALLVKFIAYQTTIVTGCLVLFLAQIGSIVARFDQRLLVITLLGFLFNFMMVFILIMIMVSEKTVVRVVHGILNLCCKMRIIRHKEKAVTHVDKVLADYRQSIGFMKKHPKNLAVMIGLTVLELIFYFSIVYYVYRGFGLYGARQIDFIVDHLLHYMTVAFAPTPGSSLAAEAGFFAFFGQNIPRELQFSMMLVWRCITYYSCLLVGGGIVMYHSMRKLSRRRRAKVDGLMMPVEEEVRVEPHPIGEEPEAAQSDCDPPVEPEK</sequence>
<evidence type="ECO:0000256" key="4">
    <source>
        <dbReference type="ARBA" id="ARBA00022989"/>
    </source>
</evidence>
<dbReference type="EMBL" id="JACRSO010000001">
    <property type="protein sequence ID" value="MBC8528713.1"/>
    <property type="molecule type" value="Genomic_DNA"/>
</dbReference>
<dbReference type="InterPro" id="IPR022791">
    <property type="entry name" value="L-PG_synthase/AglD"/>
</dbReference>
<dbReference type="GO" id="GO:0005886">
    <property type="term" value="C:plasma membrane"/>
    <property type="evidence" value="ECO:0007669"/>
    <property type="project" value="UniProtKB-SubCell"/>
</dbReference>
<feature type="transmembrane region" description="Helical" evidence="6">
    <location>
        <begin position="86"/>
        <end position="109"/>
    </location>
</feature>
<reference evidence="8" key="1">
    <citation type="submission" date="2020-08" db="EMBL/GenBank/DDBJ databases">
        <title>Genome public.</title>
        <authorList>
            <person name="Liu C."/>
            <person name="Sun Q."/>
        </authorList>
    </citation>
    <scope>NUCLEOTIDE SEQUENCE</scope>
    <source>
        <strain evidence="8">NSJ-44</strain>
    </source>
</reference>
<dbReference type="GO" id="GO:0050071">
    <property type="term" value="F:phosphatidylglycerol lysyltransferase activity"/>
    <property type="evidence" value="ECO:0007669"/>
    <property type="project" value="UniProtKB-EC"/>
</dbReference>
<gene>
    <name evidence="6" type="primary">mprF</name>
    <name evidence="8" type="ORF">H8699_04575</name>
</gene>
<feature type="transmembrane region" description="Helical" evidence="6">
    <location>
        <begin position="158"/>
        <end position="181"/>
    </location>
</feature>
<feature type="transmembrane region" description="Helical" evidence="6">
    <location>
        <begin position="234"/>
        <end position="256"/>
    </location>
</feature>
<evidence type="ECO:0000313" key="8">
    <source>
        <dbReference type="EMBL" id="MBC8528713.1"/>
    </source>
</evidence>
<evidence type="ECO:0000256" key="5">
    <source>
        <dbReference type="ARBA" id="ARBA00023136"/>
    </source>
</evidence>
<proteinExistence type="inferred from homology"/>
<feature type="region of interest" description="Disordered" evidence="7">
    <location>
        <begin position="360"/>
        <end position="385"/>
    </location>
</feature>
<keyword evidence="2" id="KW-1003">Cell membrane</keyword>
<keyword evidence="6" id="KW-0046">Antibiotic resistance</keyword>
<comment type="subcellular location">
    <subcellularLocation>
        <location evidence="1 6">Cell membrane</location>
        <topology evidence="1 6">Multi-pass membrane protein</topology>
    </subcellularLocation>
</comment>
<accession>A0A926CZ07</accession>
<dbReference type="PANTHER" id="PTHR37693:SF1">
    <property type="entry name" value="INTEGRAL MEMBRANE PROTEIN"/>
    <property type="match status" value="1"/>
</dbReference>
<keyword evidence="9" id="KW-1185">Reference proteome</keyword>
<comment type="function">
    <text evidence="6">Catalyzes the transfer of a lysyl group from L-lysyl-tRNA(Lys) to membrane-bound phosphatidylglycerol (PG), which produces lysylphosphatidylglycerol (LPG), a major component of the bacterial membrane with a positive net charge. LPG synthesis contributes to bacterial virulence as it is involved in the resistance mechanism against cationic antimicrobial peptides (CAMP) produces by the host's immune system (defensins, cathelicidins) and by the competing microorganisms.</text>
</comment>
<dbReference type="GO" id="GO:0046677">
    <property type="term" value="P:response to antibiotic"/>
    <property type="evidence" value="ECO:0007669"/>
    <property type="project" value="UniProtKB-KW"/>
</dbReference>
<protein>
    <recommendedName>
        <fullName evidence="6">Phosphatidylglycerol lysyltransferase</fullName>
        <ecNumber evidence="6">2.3.2.3</ecNumber>
    </recommendedName>
    <alternativeName>
        <fullName evidence="6">Lysylphosphatidylglycerol synthase</fullName>
    </alternativeName>
</protein>
<dbReference type="Pfam" id="PF03706">
    <property type="entry name" value="LPG_synthase_TM"/>
    <property type="match status" value="1"/>
</dbReference>
<dbReference type="NCBIfam" id="TIGR00374">
    <property type="entry name" value="flippase-like domain"/>
    <property type="match status" value="1"/>
</dbReference>
<evidence type="ECO:0000313" key="9">
    <source>
        <dbReference type="Proteomes" id="UP000654279"/>
    </source>
</evidence>
<comment type="catalytic activity">
    <reaction evidence="6">
        <text>L-lysyl-tRNA(Lys) + a 1,2-diacyl-sn-glycero-3-phospho-(1'-sn-glycerol) = a 1,2-diacyl-sn-glycero-3-phospho-1'-(3'-O-L-lysyl)-sn-glycerol + tRNA(Lys)</text>
        <dbReference type="Rhea" id="RHEA:10668"/>
        <dbReference type="Rhea" id="RHEA-COMP:9696"/>
        <dbReference type="Rhea" id="RHEA-COMP:9697"/>
        <dbReference type="ChEBI" id="CHEBI:64716"/>
        <dbReference type="ChEBI" id="CHEBI:75792"/>
        <dbReference type="ChEBI" id="CHEBI:78442"/>
        <dbReference type="ChEBI" id="CHEBI:78529"/>
        <dbReference type="EC" id="2.3.2.3"/>
    </reaction>
</comment>
<keyword evidence="5 6" id="KW-0472">Membrane</keyword>
<dbReference type="GO" id="GO:0006629">
    <property type="term" value="P:lipid metabolic process"/>
    <property type="evidence" value="ECO:0007669"/>
    <property type="project" value="UniProtKB-KW"/>
</dbReference>
<dbReference type="Proteomes" id="UP000654279">
    <property type="component" value="Unassembled WGS sequence"/>
</dbReference>
<keyword evidence="6" id="KW-0808">Transferase</keyword>
<feature type="transmembrane region" description="Helical" evidence="6">
    <location>
        <begin position="129"/>
        <end position="151"/>
    </location>
</feature>
<dbReference type="AlphaFoldDB" id="A0A926CZ07"/>
<feature type="transmembrane region" description="Helical" evidence="6">
    <location>
        <begin position="277"/>
        <end position="299"/>
    </location>
</feature>
<keyword evidence="4 6" id="KW-1133">Transmembrane helix</keyword>
<comment type="similarity">
    <text evidence="6">Belongs to the LPG synthase family.</text>
</comment>